<evidence type="ECO:0000256" key="1">
    <source>
        <dbReference type="ARBA" id="ARBA00001971"/>
    </source>
</evidence>
<dbReference type="EMBL" id="PVWQ01000001">
    <property type="protein sequence ID" value="RDW93644.1"/>
    <property type="molecule type" value="Genomic_DNA"/>
</dbReference>
<sequence length="534" mass="59807">MALTTLVLSALALTFIAYFISASTQQRQHNLPPGPKPLPILGNMLDFPPAGTAEHKHWLAHKDLYGGLSSVSVLGTTMVIIHDREIAHSLLDQLSAKTSGRPSMVMAGKLCGYEKIVLCQGYDASFRRNRRFLHRELGTKVSAAQFQAVQEVEVNRLLVRALNEPEAWLEHLKTAAGATVLKMAYGYTIDPHKPDPLVTLIDKMMTEFSLASVPMGWAVDIIPALQHLPENFPGAGFQKTARKWRKSIQDSAHIPYWFAWQQLESSQAKPSFVSKLIQQLKAENDGILDPEDEQAIIWTAASLYGAAADTTVIALTAFTAAMIMYPDVQRKAQEEIDRVVGSDTLPTFADRERLPYINALVKEVLRWWPVAPMGFPHTATEDIEYGGYRIPKGSMLLPAVWWFTHDPAVHADPDAFDPDRFLAPRNEPESYMELWGYGRRICPGRFFADAGLYLNIVQSLAVFDLRKAVGEDGVEIGLDMKPKPGVLAYPTKFEYRIEPRSERHVELIRKAEDTVGWEESDAHKLDSVDKFEVV</sequence>
<dbReference type="SUPFAM" id="SSF48264">
    <property type="entry name" value="Cytochrome P450"/>
    <property type="match status" value="1"/>
</dbReference>
<feature type="binding site" description="axial binding residue" evidence="8">
    <location>
        <position position="442"/>
    </location>
    <ligand>
        <name>heme</name>
        <dbReference type="ChEBI" id="CHEBI:30413"/>
    </ligand>
    <ligandPart>
        <name>Fe</name>
        <dbReference type="ChEBI" id="CHEBI:18248"/>
    </ligandPart>
</feature>
<evidence type="ECO:0000256" key="6">
    <source>
        <dbReference type="ARBA" id="ARBA00023004"/>
    </source>
</evidence>
<dbReference type="InterPro" id="IPR017972">
    <property type="entry name" value="Cyt_P450_CS"/>
</dbReference>
<keyword evidence="6 8" id="KW-0408">Iron</keyword>
<keyword evidence="5 9" id="KW-0560">Oxidoreductase</keyword>
<dbReference type="PRINTS" id="PR00463">
    <property type="entry name" value="EP450I"/>
</dbReference>
<evidence type="ECO:0000313" key="12">
    <source>
        <dbReference type="Proteomes" id="UP000256690"/>
    </source>
</evidence>
<dbReference type="GO" id="GO:0016705">
    <property type="term" value="F:oxidoreductase activity, acting on paired donors, with incorporation or reduction of molecular oxygen"/>
    <property type="evidence" value="ECO:0007669"/>
    <property type="project" value="InterPro"/>
</dbReference>
<evidence type="ECO:0000256" key="5">
    <source>
        <dbReference type="ARBA" id="ARBA00023002"/>
    </source>
</evidence>
<dbReference type="InterPro" id="IPR050364">
    <property type="entry name" value="Cytochrome_P450_fung"/>
</dbReference>
<evidence type="ECO:0000256" key="4">
    <source>
        <dbReference type="ARBA" id="ARBA00022723"/>
    </source>
</evidence>
<gene>
    <name evidence="11" type="ORF">DSM5745_00966</name>
</gene>
<dbReference type="Gene3D" id="1.10.630.10">
    <property type="entry name" value="Cytochrome P450"/>
    <property type="match status" value="1"/>
</dbReference>
<dbReference type="OrthoDB" id="2789670at2759"/>
<dbReference type="GO" id="GO:0004497">
    <property type="term" value="F:monooxygenase activity"/>
    <property type="evidence" value="ECO:0007669"/>
    <property type="project" value="UniProtKB-KW"/>
</dbReference>
<keyword evidence="3 8" id="KW-0349">Heme</keyword>
<feature type="signal peptide" evidence="10">
    <location>
        <begin position="1"/>
        <end position="22"/>
    </location>
</feature>
<comment type="caution">
    <text evidence="11">The sequence shown here is derived from an EMBL/GenBank/DDBJ whole genome shotgun (WGS) entry which is preliminary data.</text>
</comment>
<organism evidence="11 12">
    <name type="scientific">Aspergillus mulundensis</name>
    <dbReference type="NCBI Taxonomy" id="1810919"/>
    <lineage>
        <taxon>Eukaryota</taxon>
        <taxon>Fungi</taxon>
        <taxon>Dikarya</taxon>
        <taxon>Ascomycota</taxon>
        <taxon>Pezizomycotina</taxon>
        <taxon>Eurotiomycetes</taxon>
        <taxon>Eurotiomycetidae</taxon>
        <taxon>Eurotiales</taxon>
        <taxon>Aspergillaceae</taxon>
        <taxon>Aspergillus</taxon>
        <taxon>Aspergillus subgen. Nidulantes</taxon>
    </lineage>
</organism>
<evidence type="ECO:0008006" key="13">
    <source>
        <dbReference type="Google" id="ProtNLM"/>
    </source>
</evidence>
<keyword evidence="4 8" id="KW-0479">Metal-binding</keyword>
<dbReference type="AlphaFoldDB" id="A0A3D8T547"/>
<dbReference type="GO" id="GO:0020037">
    <property type="term" value="F:heme binding"/>
    <property type="evidence" value="ECO:0007669"/>
    <property type="project" value="InterPro"/>
</dbReference>
<accession>A0A3D8T547</accession>
<evidence type="ECO:0000256" key="9">
    <source>
        <dbReference type="RuleBase" id="RU000461"/>
    </source>
</evidence>
<dbReference type="PANTHER" id="PTHR46300">
    <property type="entry name" value="P450, PUTATIVE (EUROFUNG)-RELATED-RELATED"/>
    <property type="match status" value="1"/>
</dbReference>
<reference evidence="11 12" key="1">
    <citation type="journal article" date="2018" name="IMA Fungus">
        <title>IMA Genome-F 9: Draft genome sequence of Annulohypoxylon stygium, Aspergillus mulundensis, Berkeleyomyces basicola (syn. Thielaviopsis basicola), Ceratocystis smalleyi, two Cercospora beticola strains, Coleophoma cylindrospora, Fusarium fracticaudum, Phialophora cf. hyalina, and Morchella septimelata.</title>
        <authorList>
            <person name="Wingfield B.D."/>
            <person name="Bills G.F."/>
            <person name="Dong Y."/>
            <person name="Huang W."/>
            <person name="Nel W.J."/>
            <person name="Swalarsk-Parry B.S."/>
            <person name="Vaghefi N."/>
            <person name="Wilken P.M."/>
            <person name="An Z."/>
            <person name="de Beer Z.W."/>
            <person name="De Vos L."/>
            <person name="Chen L."/>
            <person name="Duong T.A."/>
            <person name="Gao Y."/>
            <person name="Hammerbacher A."/>
            <person name="Kikkert J.R."/>
            <person name="Li Y."/>
            <person name="Li H."/>
            <person name="Li K."/>
            <person name="Li Q."/>
            <person name="Liu X."/>
            <person name="Ma X."/>
            <person name="Naidoo K."/>
            <person name="Pethybridge S.J."/>
            <person name="Sun J."/>
            <person name="Steenkamp E.T."/>
            <person name="van der Nest M.A."/>
            <person name="van Wyk S."/>
            <person name="Wingfield M.J."/>
            <person name="Xiong C."/>
            <person name="Yue Q."/>
            <person name="Zhang X."/>
        </authorList>
    </citation>
    <scope>NUCLEOTIDE SEQUENCE [LARGE SCALE GENOMIC DNA]</scope>
    <source>
        <strain evidence="11 12">DSM 5745</strain>
    </source>
</reference>
<dbReference type="GeneID" id="38111336"/>
<comment type="similarity">
    <text evidence="2 9">Belongs to the cytochrome P450 family.</text>
</comment>
<dbReference type="InterPro" id="IPR036396">
    <property type="entry name" value="Cyt_P450_sf"/>
</dbReference>
<dbReference type="CDD" id="cd11065">
    <property type="entry name" value="CYP64-like"/>
    <property type="match status" value="1"/>
</dbReference>
<protein>
    <recommendedName>
        <fullName evidence="13">O-methylsterigmatocystin oxidoreductase</fullName>
    </recommendedName>
</protein>
<proteinExistence type="inferred from homology"/>
<dbReference type="InterPro" id="IPR002401">
    <property type="entry name" value="Cyt_P450_E_grp-I"/>
</dbReference>
<dbReference type="STRING" id="1810919.A0A3D8T547"/>
<comment type="cofactor">
    <cofactor evidence="1 8">
        <name>heme</name>
        <dbReference type="ChEBI" id="CHEBI:30413"/>
    </cofactor>
</comment>
<evidence type="ECO:0000256" key="7">
    <source>
        <dbReference type="ARBA" id="ARBA00023033"/>
    </source>
</evidence>
<evidence type="ECO:0000256" key="10">
    <source>
        <dbReference type="SAM" id="SignalP"/>
    </source>
</evidence>
<dbReference type="InterPro" id="IPR001128">
    <property type="entry name" value="Cyt_P450"/>
</dbReference>
<dbReference type="PANTHER" id="PTHR46300:SF7">
    <property type="entry name" value="P450, PUTATIVE (EUROFUNG)-RELATED"/>
    <property type="match status" value="1"/>
</dbReference>
<dbReference type="Proteomes" id="UP000256690">
    <property type="component" value="Unassembled WGS sequence"/>
</dbReference>
<evidence type="ECO:0000256" key="3">
    <source>
        <dbReference type="ARBA" id="ARBA00022617"/>
    </source>
</evidence>
<evidence type="ECO:0000256" key="8">
    <source>
        <dbReference type="PIRSR" id="PIRSR602401-1"/>
    </source>
</evidence>
<keyword evidence="12" id="KW-1185">Reference proteome</keyword>
<name>A0A3D8T547_9EURO</name>
<dbReference type="PROSITE" id="PS00086">
    <property type="entry name" value="CYTOCHROME_P450"/>
    <property type="match status" value="1"/>
</dbReference>
<evidence type="ECO:0000313" key="11">
    <source>
        <dbReference type="EMBL" id="RDW93644.1"/>
    </source>
</evidence>
<dbReference type="Pfam" id="PF00067">
    <property type="entry name" value="p450"/>
    <property type="match status" value="1"/>
</dbReference>
<dbReference type="GO" id="GO:0005506">
    <property type="term" value="F:iron ion binding"/>
    <property type="evidence" value="ECO:0007669"/>
    <property type="project" value="InterPro"/>
</dbReference>
<dbReference type="RefSeq" id="XP_026608827.1">
    <property type="nucleotide sequence ID" value="XM_026742982.1"/>
</dbReference>
<keyword evidence="7 9" id="KW-0503">Monooxygenase</keyword>
<evidence type="ECO:0000256" key="2">
    <source>
        <dbReference type="ARBA" id="ARBA00010617"/>
    </source>
</evidence>
<feature type="chain" id="PRO_5017804825" description="O-methylsterigmatocystin oxidoreductase" evidence="10">
    <location>
        <begin position="23"/>
        <end position="534"/>
    </location>
</feature>
<keyword evidence="10" id="KW-0732">Signal</keyword>